<gene>
    <name evidence="1" type="ORF">GDO78_001047</name>
</gene>
<dbReference type="AlphaFoldDB" id="A0A8J6FRN5"/>
<evidence type="ECO:0000313" key="2">
    <source>
        <dbReference type="Proteomes" id="UP000770717"/>
    </source>
</evidence>
<accession>A0A8J6FRN5</accession>
<organism evidence="1 2">
    <name type="scientific">Eleutherodactylus coqui</name>
    <name type="common">Puerto Rican coqui</name>
    <dbReference type="NCBI Taxonomy" id="57060"/>
    <lineage>
        <taxon>Eukaryota</taxon>
        <taxon>Metazoa</taxon>
        <taxon>Chordata</taxon>
        <taxon>Craniata</taxon>
        <taxon>Vertebrata</taxon>
        <taxon>Euteleostomi</taxon>
        <taxon>Amphibia</taxon>
        <taxon>Batrachia</taxon>
        <taxon>Anura</taxon>
        <taxon>Neobatrachia</taxon>
        <taxon>Hyloidea</taxon>
        <taxon>Eleutherodactylidae</taxon>
        <taxon>Eleutherodactylinae</taxon>
        <taxon>Eleutherodactylus</taxon>
        <taxon>Eleutherodactylus</taxon>
    </lineage>
</organism>
<reference evidence="1" key="1">
    <citation type="thesis" date="2020" institute="ProQuest LLC" country="789 East Eisenhower Parkway, Ann Arbor, MI, USA">
        <title>Comparative Genomics and Chromosome Evolution.</title>
        <authorList>
            <person name="Mudd A.B."/>
        </authorList>
    </citation>
    <scope>NUCLEOTIDE SEQUENCE</scope>
    <source>
        <strain evidence="1">HN-11 Male</strain>
        <tissue evidence="1">Kidney and liver</tissue>
    </source>
</reference>
<dbReference type="EMBL" id="WNTK01000001">
    <property type="protein sequence ID" value="KAG9492881.1"/>
    <property type="molecule type" value="Genomic_DNA"/>
</dbReference>
<sequence length="94" mass="10436">MYTLRPWLQASTLHLQTSASGFHPAPSGPEFKIPPYTLKPYLRLSSYTLRPQLQASPLHHQAPTLGLHFIPPGIGFSPLSYTLMTRLKASAQLP</sequence>
<proteinExistence type="predicted"/>
<protein>
    <submittedName>
        <fullName evidence="1">Uncharacterized protein</fullName>
    </submittedName>
</protein>
<dbReference type="Proteomes" id="UP000770717">
    <property type="component" value="Unassembled WGS sequence"/>
</dbReference>
<keyword evidence="2" id="KW-1185">Reference proteome</keyword>
<comment type="caution">
    <text evidence="1">The sequence shown here is derived from an EMBL/GenBank/DDBJ whole genome shotgun (WGS) entry which is preliminary data.</text>
</comment>
<evidence type="ECO:0000313" key="1">
    <source>
        <dbReference type="EMBL" id="KAG9492881.1"/>
    </source>
</evidence>
<name>A0A8J6FRN5_ELECQ</name>